<dbReference type="InterPro" id="IPR018580">
    <property type="entry name" value="Uncharacterised_YfhO"/>
</dbReference>
<evidence type="ECO:0000256" key="1">
    <source>
        <dbReference type="SAM" id="Phobius"/>
    </source>
</evidence>
<evidence type="ECO:0000313" key="2">
    <source>
        <dbReference type="EMBL" id="OGD96198.1"/>
    </source>
</evidence>
<dbReference type="Pfam" id="PF09586">
    <property type="entry name" value="YfhO"/>
    <property type="match status" value="1"/>
</dbReference>
<dbReference type="PANTHER" id="PTHR38454:SF1">
    <property type="entry name" value="INTEGRAL MEMBRANE PROTEIN"/>
    <property type="match status" value="1"/>
</dbReference>
<dbReference type="PANTHER" id="PTHR38454">
    <property type="entry name" value="INTEGRAL MEMBRANE PROTEIN-RELATED"/>
    <property type="match status" value="1"/>
</dbReference>
<protein>
    <recommendedName>
        <fullName evidence="4">YfhO family protein</fullName>
    </recommendedName>
</protein>
<organism evidence="2 3">
    <name type="scientific">Candidatus Curtissbacteria bacterium RIFCSPHIGHO2_12_FULL_38_9b</name>
    <dbReference type="NCBI Taxonomy" id="1797720"/>
    <lineage>
        <taxon>Bacteria</taxon>
        <taxon>Candidatus Curtissiibacteriota</taxon>
    </lineage>
</organism>
<keyword evidence="1" id="KW-1133">Transmembrane helix</keyword>
<keyword evidence="1" id="KW-0472">Membrane</keyword>
<reference evidence="2 3" key="1">
    <citation type="journal article" date="2016" name="Nat. Commun.">
        <title>Thousands of microbial genomes shed light on interconnected biogeochemical processes in an aquifer system.</title>
        <authorList>
            <person name="Anantharaman K."/>
            <person name="Brown C.T."/>
            <person name="Hug L.A."/>
            <person name="Sharon I."/>
            <person name="Castelle C.J."/>
            <person name="Probst A.J."/>
            <person name="Thomas B.C."/>
            <person name="Singh A."/>
            <person name="Wilkins M.J."/>
            <person name="Karaoz U."/>
            <person name="Brodie E.L."/>
            <person name="Williams K.H."/>
            <person name="Hubbard S.S."/>
            <person name="Banfield J.F."/>
        </authorList>
    </citation>
    <scope>NUCLEOTIDE SEQUENCE [LARGE SCALE GENOMIC DNA]</scope>
</reference>
<name>A0A1F5GWH5_9BACT</name>
<evidence type="ECO:0000313" key="3">
    <source>
        <dbReference type="Proteomes" id="UP000176666"/>
    </source>
</evidence>
<keyword evidence="1" id="KW-0812">Transmembrane</keyword>
<gene>
    <name evidence="2" type="ORF">A3F02_02360</name>
</gene>
<feature type="transmembrane region" description="Helical" evidence="1">
    <location>
        <begin position="151"/>
        <end position="173"/>
    </location>
</feature>
<evidence type="ECO:0008006" key="4">
    <source>
        <dbReference type="Google" id="ProtNLM"/>
    </source>
</evidence>
<sequence length="191" mass="22301">MSSQTFHTPPFLEKIWEDKNFTIYNNRNALPRAFLADNYIVESKKEMILKRLYDPQLNLKNTLILEEDIANFEPKYSDENTVQIINYSPQKVEIKTSSHTNQFLFLSDTYYPGWEAKIDGIKTKIHRADYAFRAVPVQAGNHLVSFEYKPLSLKLGLTISALTLFSIILLIWFKNISQKLKPSFLKKRTPH</sequence>
<dbReference type="Proteomes" id="UP000176666">
    <property type="component" value="Unassembled WGS sequence"/>
</dbReference>
<dbReference type="AlphaFoldDB" id="A0A1F5GWH5"/>
<dbReference type="EMBL" id="MFBJ01000028">
    <property type="protein sequence ID" value="OGD96198.1"/>
    <property type="molecule type" value="Genomic_DNA"/>
</dbReference>
<comment type="caution">
    <text evidence="2">The sequence shown here is derived from an EMBL/GenBank/DDBJ whole genome shotgun (WGS) entry which is preliminary data.</text>
</comment>
<proteinExistence type="predicted"/>
<accession>A0A1F5GWH5</accession>